<keyword evidence="3" id="KW-1185">Reference proteome</keyword>
<proteinExistence type="predicted"/>
<accession>A0A1Y5SXH1</accession>
<dbReference type="PANTHER" id="PTHR34631:SF3">
    <property type="entry name" value="ISSOD12 TRANSPOSASE TNPA_ISSOD12"/>
    <property type="match status" value="1"/>
</dbReference>
<evidence type="ECO:0000313" key="3">
    <source>
        <dbReference type="Proteomes" id="UP000193900"/>
    </source>
</evidence>
<name>A0A1Y5SXH1_9RHOB</name>
<dbReference type="PANTHER" id="PTHR34631">
    <property type="match status" value="1"/>
</dbReference>
<organism evidence="2 3">
    <name type="scientific">Roseisalinus antarcticus</name>
    <dbReference type="NCBI Taxonomy" id="254357"/>
    <lineage>
        <taxon>Bacteria</taxon>
        <taxon>Pseudomonadati</taxon>
        <taxon>Pseudomonadota</taxon>
        <taxon>Alphaproteobacteria</taxon>
        <taxon>Rhodobacterales</taxon>
        <taxon>Roseobacteraceae</taxon>
        <taxon>Roseisalinus</taxon>
    </lineage>
</organism>
<dbReference type="AlphaFoldDB" id="A0A1Y5SXH1"/>
<dbReference type="GO" id="GO:0006313">
    <property type="term" value="P:DNA transposition"/>
    <property type="evidence" value="ECO:0007669"/>
    <property type="project" value="InterPro"/>
</dbReference>
<dbReference type="EMBL" id="FWFZ01000009">
    <property type="protein sequence ID" value="SLN51175.1"/>
    <property type="molecule type" value="Genomic_DNA"/>
</dbReference>
<feature type="domain" description="Transposase IS4-like" evidence="1">
    <location>
        <begin position="16"/>
        <end position="192"/>
    </location>
</feature>
<sequence length="206" mass="22372">MQLPDRGRGGSLPLRIDSTGLKVRGEGESHTHKHGGALRRVWRKVHLAVDEATLEVRAVEFTDSSVGDAPMLPRRLAQICKGAPIASVTADGAYDARGCCGAIAKHGADAIIPPGRNARPLNKDSPAFRGRNEAMRAIGRAGRTIWQRWRGDQRRSRVEPKTNGMKLLGQRCVARDSERQTAELQVRIAVLNRIAAPGVLVTRPVG</sequence>
<evidence type="ECO:0000313" key="2">
    <source>
        <dbReference type="EMBL" id="SLN51175.1"/>
    </source>
</evidence>
<dbReference type="Proteomes" id="UP000193900">
    <property type="component" value="Unassembled WGS sequence"/>
</dbReference>
<dbReference type="GO" id="GO:0003677">
    <property type="term" value="F:DNA binding"/>
    <property type="evidence" value="ECO:0007669"/>
    <property type="project" value="InterPro"/>
</dbReference>
<dbReference type="GO" id="GO:0004803">
    <property type="term" value="F:transposase activity"/>
    <property type="evidence" value="ECO:0007669"/>
    <property type="project" value="InterPro"/>
</dbReference>
<dbReference type="InterPro" id="IPR002559">
    <property type="entry name" value="Transposase_11"/>
</dbReference>
<dbReference type="InterPro" id="IPR053172">
    <property type="entry name" value="Tn903_transposase"/>
</dbReference>
<evidence type="ECO:0000259" key="1">
    <source>
        <dbReference type="Pfam" id="PF01609"/>
    </source>
</evidence>
<gene>
    <name evidence="2" type="ORF">ROA7023_02236</name>
</gene>
<dbReference type="Pfam" id="PF01609">
    <property type="entry name" value="DDE_Tnp_1"/>
    <property type="match status" value="1"/>
</dbReference>
<dbReference type="InterPro" id="IPR053520">
    <property type="entry name" value="Transposase_Tn903"/>
</dbReference>
<reference evidence="2 3" key="1">
    <citation type="submission" date="2017-03" db="EMBL/GenBank/DDBJ databases">
        <authorList>
            <person name="Afonso C.L."/>
            <person name="Miller P.J."/>
            <person name="Scott M.A."/>
            <person name="Spackman E."/>
            <person name="Goraichik I."/>
            <person name="Dimitrov K.M."/>
            <person name="Suarez D.L."/>
            <person name="Swayne D.E."/>
        </authorList>
    </citation>
    <scope>NUCLEOTIDE SEQUENCE [LARGE SCALE GENOMIC DNA]</scope>
    <source>
        <strain evidence="2 3">CECT 7023</strain>
    </source>
</reference>
<dbReference type="NCBIfam" id="NF033579">
    <property type="entry name" value="transpos_IS5_2"/>
    <property type="match status" value="1"/>
</dbReference>
<protein>
    <submittedName>
        <fullName evidence="2">Transposase DDE domain protein</fullName>
    </submittedName>
</protein>